<dbReference type="AlphaFoldDB" id="A0A2K3MET2"/>
<proteinExistence type="predicted"/>
<name>A0A2K3MET2_TRIPR</name>
<reference evidence="1 2" key="1">
    <citation type="journal article" date="2014" name="Am. J. Bot.">
        <title>Genome assembly and annotation for red clover (Trifolium pratense; Fabaceae).</title>
        <authorList>
            <person name="Istvanek J."/>
            <person name="Jaros M."/>
            <person name="Krenek A."/>
            <person name="Repkova J."/>
        </authorList>
    </citation>
    <scope>NUCLEOTIDE SEQUENCE [LARGE SCALE GENOMIC DNA]</scope>
    <source>
        <strain evidence="2">cv. Tatra</strain>
        <tissue evidence="1">Young leaves</tissue>
    </source>
</reference>
<sequence length="70" mass="7609">MLTSAPGALVKDTQYSRRCCTTLTVDGMPRGSVEVVLMSKLLAGGFRSSCSGLVISQHNWLQFGDSIDWE</sequence>
<accession>A0A2K3MET2</accession>
<protein>
    <submittedName>
        <fullName evidence="1">Uncharacterized protein</fullName>
    </submittedName>
</protein>
<organism evidence="1 2">
    <name type="scientific">Trifolium pratense</name>
    <name type="common">Red clover</name>
    <dbReference type="NCBI Taxonomy" id="57577"/>
    <lineage>
        <taxon>Eukaryota</taxon>
        <taxon>Viridiplantae</taxon>
        <taxon>Streptophyta</taxon>
        <taxon>Embryophyta</taxon>
        <taxon>Tracheophyta</taxon>
        <taxon>Spermatophyta</taxon>
        <taxon>Magnoliopsida</taxon>
        <taxon>eudicotyledons</taxon>
        <taxon>Gunneridae</taxon>
        <taxon>Pentapetalae</taxon>
        <taxon>rosids</taxon>
        <taxon>fabids</taxon>
        <taxon>Fabales</taxon>
        <taxon>Fabaceae</taxon>
        <taxon>Papilionoideae</taxon>
        <taxon>50 kb inversion clade</taxon>
        <taxon>NPAAA clade</taxon>
        <taxon>Hologalegina</taxon>
        <taxon>IRL clade</taxon>
        <taxon>Trifolieae</taxon>
        <taxon>Trifolium</taxon>
    </lineage>
</organism>
<reference evidence="1 2" key="2">
    <citation type="journal article" date="2017" name="Front. Plant Sci.">
        <title>Gene Classification and Mining of Molecular Markers Useful in Red Clover (Trifolium pratense) Breeding.</title>
        <authorList>
            <person name="Istvanek J."/>
            <person name="Dluhosova J."/>
            <person name="Dluhos P."/>
            <person name="Patkova L."/>
            <person name="Nedelnik J."/>
            <person name="Repkova J."/>
        </authorList>
    </citation>
    <scope>NUCLEOTIDE SEQUENCE [LARGE SCALE GENOMIC DNA]</scope>
    <source>
        <strain evidence="2">cv. Tatra</strain>
        <tissue evidence="1">Young leaves</tissue>
    </source>
</reference>
<evidence type="ECO:0000313" key="1">
    <source>
        <dbReference type="EMBL" id="PNX89305.1"/>
    </source>
</evidence>
<gene>
    <name evidence="1" type="ORF">L195_g045424</name>
</gene>
<evidence type="ECO:0000313" key="2">
    <source>
        <dbReference type="Proteomes" id="UP000236291"/>
    </source>
</evidence>
<dbReference type="EMBL" id="ASHM01059357">
    <property type="protein sequence ID" value="PNX89305.1"/>
    <property type="molecule type" value="Genomic_DNA"/>
</dbReference>
<dbReference type="Proteomes" id="UP000236291">
    <property type="component" value="Unassembled WGS sequence"/>
</dbReference>
<comment type="caution">
    <text evidence="1">The sequence shown here is derived from an EMBL/GenBank/DDBJ whole genome shotgun (WGS) entry which is preliminary data.</text>
</comment>